<dbReference type="AlphaFoldDB" id="A0AAV4LWM1"/>
<reference evidence="1 2" key="1">
    <citation type="submission" date="2021-06" db="EMBL/GenBank/DDBJ databases">
        <title>Genome sequence of Babesia caballi.</title>
        <authorList>
            <person name="Yamagishi J."/>
            <person name="Kidaka T."/>
            <person name="Ochi A."/>
        </authorList>
    </citation>
    <scope>NUCLEOTIDE SEQUENCE [LARGE SCALE GENOMIC DNA]</scope>
    <source>
        <strain evidence="1">USDA-D6B2</strain>
    </source>
</reference>
<sequence length="306" mass="33151">MTASEKLLTQPPRDLKEAIDWVLRVSGGDFHAGHDVDRLATAVTASLKKTLHGENDNVKKIMAEITKDVNTNPTGPIKQLADGLKAFIGYNYENTQPQQRKITGEGIVTMGSYTSPGQYSTYTSAYKGSWFADVRKGSHEQLTDEEITCARIFFAAIQFIYEGLTELYLKCKTEWAGHQLSGNSNALNQFMAQNGFSGTQLNRSMKGDEITSQAFRALNEFSKAYNAAGHNPSLDAFRSQLEQNASTSPSTFPLSALYILATYAYVQSTSPATPSFLSYSGLTALAGGAYGINLGGLGTFTSALLA</sequence>
<evidence type="ECO:0000313" key="2">
    <source>
        <dbReference type="Proteomes" id="UP001497744"/>
    </source>
</evidence>
<gene>
    <name evidence="1" type="ORF">BcabD6B2_35930</name>
</gene>
<organism evidence="1 2">
    <name type="scientific">Babesia caballi</name>
    <dbReference type="NCBI Taxonomy" id="5871"/>
    <lineage>
        <taxon>Eukaryota</taxon>
        <taxon>Sar</taxon>
        <taxon>Alveolata</taxon>
        <taxon>Apicomplexa</taxon>
        <taxon>Aconoidasida</taxon>
        <taxon>Piroplasmida</taxon>
        <taxon>Babesiidae</taxon>
        <taxon>Babesia</taxon>
    </lineage>
</organism>
<proteinExistence type="predicted"/>
<name>A0AAV4LWM1_BABCB</name>
<dbReference type="RefSeq" id="XP_067716227.1">
    <property type="nucleotide sequence ID" value="XM_067860126.1"/>
</dbReference>
<dbReference type="Proteomes" id="UP001497744">
    <property type="component" value="Unassembled WGS sequence"/>
</dbReference>
<accession>A0AAV4LWM1</accession>
<dbReference type="GeneID" id="94195639"/>
<protein>
    <submittedName>
        <fullName evidence="1">Variant erythrocyte surface antigen-1 family protein</fullName>
    </submittedName>
</protein>
<keyword evidence="2" id="KW-1185">Reference proteome</keyword>
<evidence type="ECO:0000313" key="1">
    <source>
        <dbReference type="EMBL" id="GIX64158.1"/>
    </source>
</evidence>
<dbReference type="EMBL" id="BPLF01000003">
    <property type="protein sequence ID" value="GIX64158.1"/>
    <property type="molecule type" value="Genomic_DNA"/>
</dbReference>
<comment type="caution">
    <text evidence="1">The sequence shown here is derived from an EMBL/GenBank/DDBJ whole genome shotgun (WGS) entry which is preliminary data.</text>
</comment>